<dbReference type="Pfam" id="PF01225">
    <property type="entry name" value="Mur_ligase"/>
    <property type="match status" value="1"/>
</dbReference>
<dbReference type="Pfam" id="PF08245">
    <property type="entry name" value="Mur_ligase_M"/>
    <property type="match status" value="1"/>
</dbReference>
<comment type="function">
    <text evidence="7">Catalyzes the addition of an amino acid to the nucleotide precursor UDP-N-acetylmuramoyl-L-alanyl-D-glutamate (UMAG) in the biosynthesis of bacterial cell-wall peptidoglycan.</text>
</comment>
<evidence type="ECO:0000259" key="11">
    <source>
        <dbReference type="Pfam" id="PF08245"/>
    </source>
</evidence>
<dbReference type="Pfam" id="PF02875">
    <property type="entry name" value="Mur_ligase_C"/>
    <property type="match status" value="1"/>
</dbReference>
<dbReference type="InterPro" id="IPR013221">
    <property type="entry name" value="Mur_ligase_cen"/>
</dbReference>
<evidence type="ECO:0000256" key="6">
    <source>
        <dbReference type="ARBA" id="ARBA00023316"/>
    </source>
</evidence>
<keyword evidence="6 7" id="KW-0961">Cell wall biogenesis/degradation</keyword>
<evidence type="ECO:0000313" key="12">
    <source>
        <dbReference type="EMBL" id="MWB98899.1"/>
    </source>
</evidence>
<dbReference type="GO" id="GO:0051301">
    <property type="term" value="P:cell division"/>
    <property type="evidence" value="ECO:0007669"/>
    <property type="project" value="UniProtKB-KW"/>
</dbReference>
<sequence length="525" mass="54588">MPPVETHGLRPESVRPRSLGELAAAVPAIQVRGDLDTTISGVAVSTKDLRPGELFVAIPGANRHGAEFAAAAAAAGAGAVLTDEAGFELASATGLPVLIVDSPRDRLGDVAAAVFGTDVHRPKLFAVTGTNGKTSVVHMIEAILRQLGIPSGLSSTAERHVRDLEVVSGLTTPEASELHALLALMNEAGVEAAAVEVSAQALSRHRVDGVVFDVVGFTNLSHDHLDDYGTMTAYLDAKRPLFTPQHGSRAVVSLDTPAGAELFATSGIPAESISADPAAAADWLIEVVSREPGRTGFRLSRSGQTVVESSVPVLGDHMAANAGLAIAMLIAGGVDGAGIAAALGRDGGIRMYLPGRIEKVSDDASPGVYVDFGHSPDAFAKSLAAVRAVTPGKVVMVFGADGDRDKIKRPDMARAAVDGSDLLIVTDHHPRFEDPASIRATLVRAAREHKPGFPVLEVADPKQAIREAMRHVQPGDSILWAGPGHQNYRDIEGVKTPYSAKAEARAALVEHGFGASENLATATAY</sequence>
<dbReference type="PANTHER" id="PTHR23135">
    <property type="entry name" value="MUR LIGASE FAMILY MEMBER"/>
    <property type="match status" value="1"/>
</dbReference>
<gene>
    <name evidence="7 12" type="primary">murE</name>
    <name evidence="12" type="ORF">GB864_10110</name>
</gene>
<keyword evidence="7" id="KW-0460">Magnesium</keyword>
<dbReference type="Gene3D" id="3.40.1390.10">
    <property type="entry name" value="MurE/MurF, N-terminal domain"/>
    <property type="match status" value="1"/>
</dbReference>
<dbReference type="GO" id="GO:0008360">
    <property type="term" value="P:regulation of cell shape"/>
    <property type="evidence" value="ECO:0007669"/>
    <property type="project" value="UniProtKB-KW"/>
</dbReference>
<comment type="cofactor">
    <cofactor evidence="7">
        <name>Mg(2+)</name>
        <dbReference type="ChEBI" id="CHEBI:18420"/>
    </cofactor>
</comment>
<keyword evidence="7" id="KW-0963">Cytoplasm</keyword>
<feature type="domain" description="Mur ligase central" evidence="11">
    <location>
        <begin position="127"/>
        <end position="328"/>
    </location>
</feature>
<dbReference type="InterPro" id="IPR036565">
    <property type="entry name" value="Mur-like_cat_sf"/>
</dbReference>
<feature type="binding site" evidence="7">
    <location>
        <position position="46"/>
    </location>
    <ligand>
        <name>UDP-N-acetyl-alpha-D-muramoyl-L-alanyl-D-glutamate</name>
        <dbReference type="ChEBI" id="CHEBI:83900"/>
    </ligand>
</feature>
<keyword evidence="7" id="KW-0067">ATP-binding</keyword>
<evidence type="ECO:0000313" key="13">
    <source>
        <dbReference type="Proteomes" id="UP000438182"/>
    </source>
</evidence>
<dbReference type="InterPro" id="IPR036615">
    <property type="entry name" value="Mur_ligase_C_dom_sf"/>
</dbReference>
<feature type="modified residue" description="N6-carboxylysine" evidence="7">
    <location>
        <position position="238"/>
    </location>
</feature>
<dbReference type="Gene3D" id="3.40.1190.10">
    <property type="entry name" value="Mur-like, catalytic domain"/>
    <property type="match status" value="1"/>
</dbReference>
<comment type="PTM">
    <text evidence="7">Carboxylation is probably crucial for Mg(2+) binding and, consequently, for the gamma-phosphate positioning of ATP.</text>
</comment>
<protein>
    <recommendedName>
        <fullName evidence="7">UDP-N-acetylmuramyl-tripeptide synthetase</fullName>
        <ecNumber evidence="7">6.3.2.-</ecNumber>
    </recommendedName>
    <alternativeName>
        <fullName evidence="7">UDP-MurNAc-tripeptide synthetase</fullName>
    </alternativeName>
</protein>
<feature type="binding site" evidence="7">
    <location>
        <position position="206"/>
    </location>
    <ligand>
        <name>UDP-N-acetyl-alpha-D-muramoyl-L-alanyl-D-glutamate</name>
        <dbReference type="ChEBI" id="CHEBI:83900"/>
    </ligand>
</feature>
<keyword evidence="4 7" id="KW-0573">Peptidoglycan synthesis</keyword>
<name>A0A6I4P3V6_9MICO</name>
<evidence type="ECO:0000256" key="8">
    <source>
        <dbReference type="RuleBase" id="RU004135"/>
    </source>
</evidence>
<dbReference type="SUPFAM" id="SSF53623">
    <property type="entry name" value="MurD-like peptide ligases, catalytic domain"/>
    <property type="match status" value="1"/>
</dbReference>
<dbReference type="InterPro" id="IPR035911">
    <property type="entry name" value="MurE/MurF_N"/>
</dbReference>
<dbReference type="GO" id="GO:0016881">
    <property type="term" value="F:acid-amino acid ligase activity"/>
    <property type="evidence" value="ECO:0007669"/>
    <property type="project" value="UniProtKB-UniRule"/>
</dbReference>
<comment type="pathway">
    <text evidence="7 8">Cell wall biogenesis; peptidoglycan biosynthesis.</text>
</comment>
<dbReference type="GO" id="GO:0009252">
    <property type="term" value="P:peptidoglycan biosynthetic process"/>
    <property type="evidence" value="ECO:0007669"/>
    <property type="project" value="UniProtKB-UniRule"/>
</dbReference>
<evidence type="ECO:0000256" key="5">
    <source>
        <dbReference type="ARBA" id="ARBA00023306"/>
    </source>
</evidence>
<accession>A0A6I4P3V6</accession>
<comment type="similarity">
    <text evidence="1 7">Belongs to the MurCDEF family. MurE subfamily.</text>
</comment>
<dbReference type="EMBL" id="WSTA01000040">
    <property type="protein sequence ID" value="MWB98899.1"/>
    <property type="molecule type" value="Genomic_DNA"/>
</dbReference>
<dbReference type="InterPro" id="IPR000713">
    <property type="entry name" value="Mur_ligase_N"/>
</dbReference>
<evidence type="ECO:0000256" key="3">
    <source>
        <dbReference type="ARBA" id="ARBA00022960"/>
    </source>
</evidence>
<dbReference type="EC" id="6.3.2.-" evidence="7"/>
<dbReference type="SUPFAM" id="SSF53244">
    <property type="entry name" value="MurD-like peptide ligases, peptide-binding domain"/>
    <property type="match status" value="1"/>
</dbReference>
<keyword evidence="2 7" id="KW-0132">Cell division</keyword>
<keyword evidence="7" id="KW-0436">Ligase</keyword>
<feature type="binding site" evidence="7">
    <location>
        <position position="198"/>
    </location>
    <ligand>
        <name>UDP-N-acetyl-alpha-D-muramoyl-L-alanyl-D-glutamate</name>
        <dbReference type="ChEBI" id="CHEBI:83900"/>
    </ligand>
</feature>
<dbReference type="GO" id="GO:0000287">
    <property type="term" value="F:magnesium ion binding"/>
    <property type="evidence" value="ECO:0007669"/>
    <property type="project" value="UniProtKB-UniRule"/>
</dbReference>
<evidence type="ECO:0000259" key="10">
    <source>
        <dbReference type="Pfam" id="PF02875"/>
    </source>
</evidence>
<organism evidence="12 13">
    <name type="scientific">Agromyces seonyuensis</name>
    <dbReference type="NCBI Taxonomy" id="2662446"/>
    <lineage>
        <taxon>Bacteria</taxon>
        <taxon>Bacillati</taxon>
        <taxon>Actinomycetota</taxon>
        <taxon>Actinomycetes</taxon>
        <taxon>Micrococcales</taxon>
        <taxon>Microbacteriaceae</taxon>
        <taxon>Agromyces</taxon>
    </lineage>
</organism>
<feature type="domain" description="Mur ligase C-terminal" evidence="10">
    <location>
        <begin position="355"/>
        <end position="483"/>
    </location>
</feature>
<dbReference type="InterPro" id="IPR004101">
    <property type="entry name" value="Mur_ligase_C"/>
</dbReference>
<dbReference type="SUPFAM" id="SSF63418">
    <property type="entry name" value="MurE/MurF N-terminal domain"/>
    <property type="match status" value="1"/>
</dbReference>
<dbReference type="HAMAP" id="MF_00208">
    <property type="entry name" value="MurE"/>
    <property type="match status" value="1"/>
</dbReference>
<evidence type="ECO:0000256" key="1">
    <source>
        <dbReference type="ARBA" id="ARBA00005898"/>
    </source>
</evidence>
<dbReference type="GO" id="GO:0071555">
    <property type="term" value="P:cell wall organization"/>
    <property type="evidence" value="ECO:0007669"/>
    <property type="project" value="UniProtKB-KW"/>
</dbReference>
<feature type="domain" description="Mur ligase N-terminal catalytic" evidence="9">
    <location>
        <begin position="39"/>
        <end position="113"/>
    </location>
</feature>
<evidence type="ECO:0000259" key="9">
    <source>
        <dbReference type="Pfam" id="PF01225"/>
    </source>
</evidence>
<feature type="binding site" evidence="7">
    <location>
        <begin position="129"/>
        <end position="135"/>
    </location>
    <ligand>
        <name>ATP</name>
        <dbReference type="ChEBI" id="CHEBI:30616"/>
    </ligand>
</feature>
<keyword evidence="7" id="KW-0547">Nucleotide-binding</keyword>
<dbReference type="PANTHER" id="PTHR23135:SF4">
    <property type="entry name" value="UDP-N-ACETYLMURAMOYL-L-ALANYL-D-GLUTAMATE--2,6-DIAMINOPIMELATE LIGASE MURE HOMOLOG, CHLOROPLASTIC"/>
    <property type="match status" value="1"/>
</dbReference>
<keyword evidence="3 7" id="KW-0133">Cell shape</keyword>
<dbReference type="NCBIfam" id="TIGR01085">
    <property type="entry name" value="murE"/>
    <property type="match status" value="1"/>
</dbReference>
<dbReference type="InterPro" id="IPR005761">
    <property type="entry name" value="UDP-N-AcMur-Glu-dNH2Pim_ligase"/>
</dbReference>
<evidence type="ECO:0000256" key="4">
    <source>
        <dbReference type="ARBA" id="ARBA00022984"/>
    </source>
</evidence>
<comment type="caution">
    <text evidence="7">Lacks conserved residue(s) required for the propagation of feature annotation.</text>
</comment>
<dbReference type="Gene3D" id="3.90.190.20">
    <property type="entry name" value="Mur ligase, C-terminal domain"/>
    <property type="match status" value="1"/>
</dbReference>
<keyword evidence="5 7" id="KW-0131">Cell cycle</keyword>
<evidence type="ECO:0000256" key="2">
    <source>
        <dbReference type="ARBA" id="ARBA00022618"/>
    </source>
</evidence>
<dbReference type="Proteomes" id="UP000438182">
    <property type="component" value="Unassembled WGS sequence"/>
</dbReference>
<proteinExistence type="inferred from homology"/>
<evidence type="ECO:0000256" key="7">
    <source>
        <dbReference type="HAMAP-Rule" id="MF_00208"/>
    </source>
</evidence>
<comment type="subcellular location">
    <subcellularLocation>
        <location evidence="7 8">Cytoplasm</location>
    </subcellularLocation>
</comment>
<dbReference type="GO" id="GO:0005737">
    <property type="term" value="C:cytoplasm"/>
    <property type="evidence" value="ECO:0007669"/>
    <property type="project" value="UniProtKB-SubCell"/>
</dbReference>
<dbReference type="AlphaFoldDB" id="A0A6I4P3V6"/>
<dbReference type="RefSeq" id="WP_160424649.1">
    <property type="nucleotide sequence ID" value="NZ_WSTA01000040.1"/>
</dbReference>
<feature type="binding site" evidence="7">
    <location>
        <begin position="171"/>
        <end position="172"/>
    </location>
    <ligand>
        <name>UDP-N-acetyl-alpha-D-muramoyl-L-alanyl-D-glutamate</name>
        <dbReference type="ChEBI" id="CHEBI:83900"/>
    </ligand>
</feature>
<dbReference type="GO" id="GO:0005524">
    <property type="term" value="F:ATP binding"/>
    <property type="evidence" value="ECO:0007669"/>
    <property type="project" value="UniProtKB-UniRule"/>
</dbReference>
<comment type="caution">
    <text evidence="12">The sequence shown here is derived from an EMBL/GenBank/DDBJ whole genome shotgun (WGS) entry which is preliminary data.</text>
</comment>
<dbReference type="UniPathway" id="UPA00219"/>
<reference evidence="12 13" key="1">
    <citation type="submission" date="2019-12" db="EMBL/GenBank/DDBJ databases">
        <authorList>
            <person name="Kim Y.S."/>
        </authorList>
    </citation>
    <scope>NUCLEOTIDE SEQUENCE [LARGE SCALE GENOMIC DNA]</scope>
    <source>
        <strain evidence="12 13">MMS17-SY077</strain>
    </source>
</reference>
<keyword evidence="13" id="KW-1185">Reference proteome</keyword>